<dbReference type="EMBL" id="CP039351">
    <property type="protein sequence ID" value="QCD99759.1"/>
    <property type="molecule type" value="Genomic_DNA"/>
</dbReference>
<sequence>MDDEKFEVIIHHREHFVNEGGVKYVNSQLSVLSCDQDKWSYFEVLSILREMGYINVKDLCYSIGGCVVLEERLQYFFDDVGAFHMVNIAKRHGEIHMFVIHSDNVEVVNGVENAIEAEIVEEQVQAEFGEVEVEVKCDGAEQVQPESGEVEGEVHVQGETKEYVQPESRELDNEVQTETHNKGVKRKMWKRLRMVTPVIT</sequence>
<proteinExistence type="predicted"/>
<dbReference type="InterPro" id="IPR058594">
    <property type="entry name" value="PB1-like_dom_pln"/>
</dbReference>
<evidence type="ECO:0000313" key="2">
    <source>
        <dbReference type="EMBL" id="QCD99759.1"/>
    </source>
</evidence>
<evidence type="ECO:0000313" key="3">
    <source>
        <dbReference type="Proteomes" id="UP000501690"/>
    </source>
</evidence>
<accession>A0A4D6ME94</accession>
<reference evidence="2 3" key="1">
    <citation type="submission" date="2019-04" db="EMBL/GenBank/DDBJ databases">
        <title>An improved genome assembly and genetic linkage map for asparagus bean, Vigna unguiculata ssp. sesquipedialis.</title>
        <authorList>
            <person name="Xia Q."/>
            <person name="Zhang R."/>
            <person name="Dong Y."/>
        </authorList>
    </citation>
    <scope>NUCLEOTIDE SEQUENCE [LARGE SCALE GENOMIC DNA]</scope>
    <source>
        <tissue evidence="2">Leaf</tissue>
    </source>
</reference>
<dbReference type="Pfam" id="PF26130">
    <property type="entry name" value="PB1-like"/>
    <property type="match status" value="1"/>
</dbReference>
<organism evidence="2 3">
    <name type="scientific">Vigna unguiculata</name>
    <name type="common">Cowpea</name>
    <dbReference type="NCBI Taxonomy" id="3917"/>
    <lineage>
        <taxon>Eukaryota</taxon>
        <taxon>Viridiplantae</taxon>
        <taxon>Streptophyta</taxon>
        <taxon>Embryophyta</taxon>
        <taxon>Tracheophyta</taxon>
        <taxon>Spermatophyta</taxon>
        <taxon>Magnoliopsida</taxon>
        <taxon>eudicotyledons</taxon>
        <taxon>Gunneridae</taxon>
        <taxon>Pentapetalae</taxon>
        <taxon>rosids</taxon>
        <taxon>fabids</taxon>
        <taxon>Fabales</taxon>
        <taxon>Fabaceae</taxon>
        <taxon>Papilionoideae</taxon>
        <taxon>50 kb inversion clade</taxon>
        <taxon>NPAAA clade</taxon>
        <taxon>indigoferoid/millettioid clade</taxon>
        <taxon>Phaseoleae</taxon>
        <taxon>Vigna</taxon>
    </lineage>
</organism>
<gene>
    <name evidence="2" type="ORF">DEO72_LG7g1045</name>
</gene>
<name>A0A4D6ME94_VIGUN</name>
<keyword evidence="3" id="KW-1185">Reference proteome</keyword>
<protein>
    <recommendedName>
        <fullName evidence="1">PB1-like domain-containing protein</fullName>
    </recommendedName>
</protein>
<evidence type="ECO:0000259" key="1">
    <source>
        <dbReference type="Pfam" id="PF26130"/>
    </source>
</evidence>
<feature type="domain" description="PB1-like" evidence="1">
    <location>
        <begin position="3"/>
        <end position="100"/>
    </location>
</feature>
<dbReference type="AlphaFoldDB" id="A0A4D6ME94"/>
<dbReference type="Proteomes" id="UP000501690">
    <property type="component" value="Linkage Group LG7"/>
</dbReference>
<dbReference type="PROSITE" id="PS51257">
    <property type="entry name" value="PROKAR_LIPOPROTEIN"/>
    <property type="match status" value="1"/>
</dbReference>